<proteinExistence type="predicted"/>
<accession>A0ACB8C5F8</accession>
<name>A0ACB8C5F8_DERSI</name>
<evidence type="ECO:0000313" key="1">
    <source>
        <dbReference type="EMBL" id="KAH7934102.1"/>
    </source>
</evidence>
<keyword evidence="2" id="KW-1185">Reference proteome</keyword>
<gene>
    <name evidence="1" type="ORF">HPB49_021582</name>
</gene>
<organism evidence="1 2">
    <name type="scientific">Dermacentor silvarum</name>
    <name type="common">Tick</name>
    <dbReference type="NCBI Taxonomy" id="543639"/>
    <lineage>
        <taxon>Eukaryota</taxon>
        <taxon>Metazoa</taxon>
        <taxon>Ecdysozoa</taxon>
        <taxon>Arthropoda</taxon>
        <taxon>Chelicerata</taxon>
        <taxon>Arachnida</taxon>
        <taxon>Acari</taxon>
        <taxon>Parasitiformes</taxon>
        <taxon>Ixodida</taxon>
        <taxon>Ixodoidea</taxon>
        <taxon>Ixodidae</taxon>
        <taxon>Rhipicephalinae</taxon>
        <taxon>Dermacentor</taxon>
    </lineage>
</organism>
<dbReference type="EMBL" id="CM023478">
    <property type="protein sequence ID" value="KAH7934102.1"/>
    <property type="molecule type" value="Genomic_DNA"/>
</dbReference>
<comment type="caution">
    <text evidence="1">The sequence shown here is derived from an EMBL/GenBank/DDBJ whole genome shotgun (WGS) entry which is preliminary data.</text>
</comment>
<reference evidence="1" key="1">
    <citation type="submission" date="2020-05" db="EMBL/GenBank/DDBJ databases">
        <title>Large-scale comparative analyses of tick genomes elucidate their genetic diversity and vector capacities.</title>
        <authorList>
            <person name="Jia N."/>
            <person name="Wang J."/>
            <person name="Shi W."/>
            <person name="Du L."/>
            <person name="Sun Y."/>
            <person name="Zhan W."/>
            <person name="Jiang J."/>
            <person name="Wang Q."/>
            <person name="Zhang B."/>
            <person name="Ji P."/>
            <person name="Sakyi L.B."/>
            <person name="Cui X."/>
            <person name="Yuan T."/>
            <person name="Jiang B."/>
            <person name="Yang W."/>
            <person name="Lam T.T.-Y."/>
            <person name="Chang Q."/>
            <person name="Ding S."/>
            <person name="Wang X."/>
            <person name="Zhu J."/>
            <person name="Ruan X."/>
            <person name="Zhao L."/>
            <person name="Wei J."/>
            <person name="Que T."/>
            <person name="Du C."/>
            <person name="Cheng J."/>
            <person name="Dai P."/>
            <person name="Han X."/>
            <person name="Huang E."/>
            <person name="Gao Y."/>
            <person name="Liu J."/>
            <person name="Shao H."/>
            <person name="Ye R."/>
            <person name="Li L."/>
            <person name="Wei W."/>
            <person name="Wang X."/>
            <person name="Wang C."/>
            <person name="Yang T."/>
            <person name="Huo Q."/>
            <person name="Li W."/>
            <person name="Guo W."/>
            <person name="Chen H."/>
            <person name="Zhou L."/>
            <person name="Ni X."/>
            <person name="Tian J."/>
            <person name="Zhou Y."/>
            <person name="Sheng Y."/>
            <person name="Liu T."/>
            <person name="Pan Y."/>
            <person name="Xia L."/>
            <person name="Li J."/>
            <person name="Zhao F."/>
            <person name="Cao W."/>
        </authorList>
    </citation>
    <scope>NUCLEOTIDE SEQUENCE</scope>
    <source>
        <strain evidence="1">Dsil-2018</strain>
    </source>
</reference>
<dbReference type="Proteomes" id="UP000821865">
    <property type="component" value="Chromosome 9"/>
</dbReference>
<evidence type="ECO:0000313" key="2">
    <source>
        <dbReference type="Proteomes" id="UP000821865"/>
    </source>
</evidence>
<protein>
    <submittedName>
        <fullName evidence="1">Uncharacterized protein</fullName>
    </submittedName>
</protein>
<sequence>MALPGTEPFSMSCESPKMEESSLSEIARALGDRPRKPREANSLVTNDSSSSFKRNGVERRFGSIGDLVVSCRTAECKLASGYLSTLVDRDVEPCDDFYQHVCGKWTRERDGLSFLGDAFQRYLADLRRRLTSLDVERATVHPKLRAGLIVGSRFVRDCFLYMEEAEPDVKREVASILEVLDVSAVLGSESSFDALLQALTLSFTTGLATVVGIRRRRSEGRVFLHIHSARSIREELLPEATDPQTARIFSQSPDDDDAWLHVADLIGDPGFPAGLWDVAFGSFKANEPVRGHDNAVLFTGLNASRLVARHLERTLVNVTAWYLVTATLSRALRLDFVKRFGVNYPYR</sequence>